<evidence type="ECO:0000259" key="6">
    <source>
        <dbReference type="PROSITE" id="PS50405"/>
    </source>
</evidence>
<reference evidence="7 8" key="1">
    <citation type="submission" date="2019-01" db="EMBL/GenBank/DDBJ databases">
        <title>Sequencing of cultivated peanut Arachis hypogaea provides insights into genome evolution and oil improvement.</title>
        <authorList>
            <person name="Chen X."/>
        </authorList>
    </citation>
    <scope>NUCLEOTIDE SEQUENCE [LARGE SCALE GENOMIC DNA]</scope>
    <source>
        <strain evidence="8">cv. Fuhuasheng</strain>
        <tissue evidence="7">Leaves</tissue>
    </source>
</reference>
<dbReference type="InterPro" id="IPR004045">
    <property type="entry name" value="Glutathione_S-Trfase_N"/>
</dbReference>
<keyword evidence="2" id="KW-0808">Transferase</keyword>
<dbReference type="Gene3D" id="3.40.30.10">
    <property type="entry name" value="Glutaredoxin"/>
    <property type="match status" value="3"/>
</dbReference>
<keyword evidence="8" id="KW-1185">Reference proteome</keyword>
<evidence type="ECO:0000256" key="3">
    <source>
        <dbReference type="ARBA" id="ARBA00025743"/>
    </source>
</evidence>
<accession>A0A445BH45</accession>
<evidence type="ECO:0000256" key="4">
    <source>
        <dbReference type="ARBA" id="ARBA00047960"/>
    </source>
</evidence>
<evidence type="ECO:0000259" key="5">
    <source>
        <dbReference type="PROSITE" id="PS50404"/>
    </source>
</evidence>
<dbReference type="Gene3D" id="1.20.1050.10">
    <property type="match status" value="3"/>
</dbReference>
<feature type="domain" description="GST N-terminal" evidence="5">
    <location>
        <begin position="2"/>
        <end position="81"/>
    </location>
</feature>
<dbReference type="InterPro" id="IPR045074">
    <property type="entry name" value="GST_C_Tau"/>
</dbReference>
<feature type="domain" description="GST C-terminal" evidence="6">
    <location>
        <begin position="459"/>
        <end position="587"/>
    </location>
</feature>
<sequence>MEDLKLHGFWYSPFTMRVVWTLKLKGLSYENIEEDRFNKSPQLLEYNPVHKKTPVLVHGGKPICESMIIVQYIDELWPQNSLVPHDSYERAQARFWVAYSEQMVPALPALIQSNSAEEKEKAVQKAWENFKVLEDHCLADKRKFFGGDKINIVDIAIGSFFVFFVTIEDLKQVKILVAEKMRQLSKKASLIGTRDGYYEGCLGEEVGIFLRNQHLCSPQLLEYNPVHKKIPVLVHGGKPICESMIIVQYIDELWPQNPLVPLDPYDRAQAMFWVAYSEQMIPAQKEKDVEKALENFKVLEHHCLADKRKFFGGDKINIVDIAIGSLFAFFVTIEDIKQEKVLVAERFPLLHLWFDNFKNVSIIKENFPDREKMSATIKSIMERRSPFTMRVVWTLKLKGLAYENIEEDRYNKSPQLLEYNPVHKKTPVLVHGGKPICESMIIVQYIDELWPQNPLVPHDPYDRAQARFWVAYSEQLVPALPALIRSTTPEEKEKAVEMIWGNFKVLEDHCLADKRKFFGGDKINMVDIAIGSLLTVFVTAEDIKQVKILVAEKFPLIHLWFDNFKNAPVIKENFPDREKMVATLKPIMARMLASS</sequence>
<dbReference type="InterPro" id="IPR040079">
    <property type="entry name" value="Glutathione_S-Trfase"/>
</dbReference>
<dbReference type="CDD" id="cd03185">
    <property type="entry name" value="GST_C_Tau"/>
    <property type="match status" value="3"/>
</dbReference>
<dbReference type="Proteomes" id="UP000289738">
    <property type="component" value="Chromosome A09"/>
</dbReference>
<dbReference type="FunFam" id="3.40.30.10:FF:000044">
    <property type="entry name" value="Glutathione S-transferase GSTU6"/>
    <property type="match status" value="2"/>
</dbReference>
<feature type="domain" description="GST C-terminal" evidence="6">
    <location>
        <begin position="86"/>
        <end position="209"/>
    </location>
</feature>
<dbReference type="InterPro" id="IPR058268">
    <property type="entry name" value="DUF7962"/>
</dbReference>
<dbReference type="EC" id="2.5.1.18" evidence="1"/>
<evidence type="ECO:0000313" key="8">
    <source>
        <dbReference type="Proteomes" id="UP000289738"/>
    </source>
</evidence>
<dbReference type="GO" id="GO:0006749">
    <property type="term" value="P:glutathione metabolic process"/>
    <property type="evidence" value="ECO:0007669"/>
    <property type="project" value="InterPro"/>
</dbReference>
<feature type="domain" description="GST C-terminal" evidence="6">
    <location>
        <begin position="249"/>
        <end position="387"/>
    </location>
</feature>
<protein>
    <recommendedName>
        <fullName evidence="1">glutathione transferase</fullName>
        <ecNumber evidence="1">2.5.1.18</ecNumber>
    </recommendedName>
</protein>
<dbReference type="PANTHER" id="PTHR11260">
    <property type="entry name" value="GLUTATHIONE S-TRANSFERASE, GST, SUPERFAMILY, GST DOMAIN CONTAINING"/>
    <property type="match status" value="1"/>
</dbReference>
<dbReference type="GO" id="GO:0004364">
    <property type="term" value="F:glutathione transferase activity"/>
    <property type="evidence" value="ECO:0007669"/>
    <property type="project" value="UniProtKB-EC"/>
</dbReference>
<proteinExistence type="inferred from homology"/>
<comment type="catalytic activity">
    <reaction evidence="4">
        <text>RX + glutathione = an S-substituted glutathione + a halide anion + H(+)</text>
        <dbReference type="Rhea" id="RHEA:16437"/>
        <dbReference type="ChEBI" id="CHEBI:15378"/>
        <dbReference type="ChEBI" id="CHEBI:16042"/>
        <dbReference type="ChEBI" id="CHEBI:17792"/>
        <dbReference type="ChEBI" id="CHEBI:57925"/>
        <dbReference type="ChEBI" id="CHEBI:90779"/>
        <dbReference type="EC" id="2.5.1.18"/>
    </reaction>
</comment>
<dbReference type="InterPro" id="IPR036249">
    <property type="entry name" value="Thioredoxin-like_sf"/>
</dbReference>
<dbReference type="EMBL" id="SDMP01000009">
    <property type="protein sequence ID" value="RYR37969.1"/>
    <property type="molecule type" value="Genomic_DNA"/>
</dbReference>
<evidence type="ECO:0000256" key="2">
    <source>
        <dbReference type="ARBA" id="ARBA00022679"/>
    </source>
</evidence>
<comment type="caution">
    <text evidence="7">The sequence shown here is derived from an EMBL/GenBank/DDBJ whole genome shotgun (WGS) entry which is preliminary data.</text>
</comment>
<dbReference type="PROSITE" id="PS50404">
    <property type="entry name" value="GST_NTER"/>
    <property type="match status" value="3"/>
</dbReference>
<dbReference type="PROSITE" id="PS50405">
    <property type="entry name" value="GST_CTER"/>
    <property type="match status" value="3"/>
</dbReference>
<evidence type="ECO:0000256" key="1">
    <source>
        <dbReference type="ARBA" id="ARBA00012452"/>
    </source>
</evidence>
<dbReference type="Pfam" id="PF00043">
    <property type="entry name" value="GST_C"/>
    <property type="match status" value="1"/>
</dbReference>
<dbReference type="InterPro" id="IPR010987">
    <property type="entry name" value="Glutathione-S-Trfase_C-like"/>
</dbReference>
<dbReference type="SFLD" id="SFLDG01152">
    <property type="entry name" value="Main.3:_Omega-_and_Tau-like"/>
    <property type="match status" value="2"/>
</dbReference>
<organism evidence="7 8">
    <name type="scientific">Arachis hypogaea</name>
    <name type="common">Peanut</name>
    <dbReference type="NCBI Taxonomy" id="3818"/>
    <lineage>
        <taxon>Eukaryota</taxon>
        <taxon>Viridiplantae</taxon>
        <taxon>Streptophyta</taxon>
        <taxon>Embryophyta</taxon>
        <taxon>Tracheophyta</taxon>
        <taxon>Spermatophyta</taxon>
        <taxon>Magnoliopsida</taxon>
        <taxon>eudicotyledons</taxon>
        <taxon>Gunneridae</taxon>
        <taxon>Pentapetalae</taxon>
        <taxon>rosids</taxon>
        <taxon>fabids</taxon>
        <taxon>Fabales</taxon>
        <taxon>Fabaceae</taxon>
        <taxon>Papilionoideae</taxon>
        <taxon>50 kb inversion clade</taxon>
        <taxon>dalbergioids sensu lato</taxon>
        <taxon>Dalbergieae</taxon>
        <taxon>Pterocarpus clade</taxon>
        <taxon>Arachis</taxon>
    </lineage>
</organism>
<dbReference type="Pfam" id="PF02798">
    <property type="entry name" value="GST_N"/>
    <property type="match status" value="3"/>
</dbReference>
<dbReference type="SFLD" id="SFLDS00019">
    <property type="entry name" value="Glutathione_Transferase_(cytos"/>
    <property type="match status" value="3"/>
</dbReference>
<dbReference type="PANTHER" id="PTHR11260:SF679">
    <property type="entry name" value="GLUTATHIONE TRANSFERASE"/>
    <property type="match status" value="1"/>
</dbReference>
<dbReference type="AlphaFoldDB" id="A0A445BH45"/>
<dbReference type="Pfam" id="PF25907">
    <property type="entry name" value="DUF7962"/>
    <property type="match status" value="1"/>
</dbReference>
<comment type="similarity">
    <text evidence="3">Belongs to the GST superfamily. Tau family.</text>
</comment>
<feature type="domain" description="GST N-terminal" evidence="5">
    <location>
        <begin position="204"/>
        <end position="258"/>
    </location>
</feature>
<dbReference type="InterPro" id="IPR004046">
    <property type="entry name" value="GST_C"/>
</dbReference>
<dbReference type="InterPro" id="IPR036282">
    <property type="entry name" value="Glutathione-S-Trfase_C_sf"/>
</dbReference>
<name>A0A445BH45_ARAHY</name>
<dbReference type="SUPFAM" id="SSF47616">
    <property type="entry name" value="GST C-terminal domain-like"/>
    <property type="match status" value="3"/>
</dbReference>
<dbReference type="SUPFAM" id="SSF52833">
    <property type="entry name" value="Thioredoxin-like"/>
    <property type="match status" value="3"/>
</dbReference>
<dbReference type="SFLD" id="SFLDG00358">
    <property type="entry name" value="Main_(cytGST)"/>
    <property type="match status" value="2"/>
</dbReference>
<feature type="domain" description="GST N-terminal" evidence="5">
    <location>
        <begin position="375"/>
        <end position="454"/>
    </location>
</feature>
<evidence type="ECO:0000313" key="7">
    <source>
        <dbReference type="EMBL" id="RYR37969.1"/>
    </source>
</evidence>
<dbReference type="CDD" id="cd03058">
    <property type="entry name" value="GST_N_Tau"/>
    <property type="match status" value="2"/>
</dbReference>
<gene>
    <name evidence="7" type="ORF">Ahy_A09g042897</name>
</gene>
<dbReference type="STRING" id="3818.A0A445BH45"/>
<dbReference type="InterPro" id="IPR045073">
    <property type="entry name" value="Omega/Tau-like"/>
</dbReference>
<dbReference type="GO" id="GO:0005737">
    <property type="term" value="C:cytoplasm"/>
    <property type="evidence" value="ECO:0007669"/>
    <property type="project" value="TreeGrafter"/>
</dbReference>